<dbReference type="Proteomes" id="UP000007801">
    <property type="component" value="Unassembled WGS sequence"/>
</dbReference>
<protein>
    <recommendedName>
        <fullName evidence="4">MD-2-related lipid-recognition domain-containing protein</fullName>
    </recommendedName>
</protein>
<dbReference type="PANTHER" id="PTHR20898">
    <property type="entry name" value="DAEDALUS ON 3-RELATED-RELATED"/>
    <property type="match status" value="1"/>
</dbReference>
<name>A0A0P8XT44_DROAN</name>
<proteinExistence type="predicted"/>
<dbReference type="SMART" id="SM00697">
    <property type="entry name" value="DM8"/>
    <property type="match status" value="1"/>
</dbReference>
<feature type="signal peptide" evidence="1">
    <location>
        <begin position="1"/>
        <end position="22"/>
    </location>
</feature>
<feature type="chain" id="PRO_5006154130" description="MD-2-related lipid-recognition domain-containing protein" evidence="1">
    <location>
        <begin position="23"/>
        <end position="163"/>
    </location>
</feature>
<keyword evidence="3" id="KW-1185">Reference proteome</keyword>
<dbReference type="OrthoDB" id="7789165at2759"/>
<dbReference type="GeneID" id="26513897"/>
<reference evidence="2 3" key="1">
    <citation type="journal article" date="2007" name="Nature">
        <title>Evolution of genes and genomes on the Drosophila phylogeny.</title>
        <authorList>
            <consortium name="Drosophila 12 Genomes Consortium"/>
            <person name="Clark A.G."/>
            <person name="Eisen M.B."/>
            <person name="Smith D.R."/>
            <person name="Bergman C.M."/>
            <person name="Oliver B."/>
            <person name="Markow T.A."/>
            <person name="Kaufman T.C."/>
            <person name="Kellis M."/>
            <person name="Gelbart W."/>
            <person name="Iyer V.N."/>
            <person name="Pollard D.A."/>
            <person name="Sackton T.B."/>
            <person name="Larracuente A.M."/>
            <person name="Singh N.D."/>
            <person name="Abad J.P."/>
            <person name="Abt D.N."/>
            <person name="Adryan B."/>
            <person name="Aguade M."/>
            <person name="Akashi H."/>
            <person name="Anderson W.W."/>
            <person name="Aquadro C.F."/>
            <person name="Ardell D.H."/>
            <person name="Arguello R."/>
            <person name="Artieri C.G."/>
            <person name="Barbash D.A."/>
            <person name="Barker D."/>
            <person name="Barsanti P."/>
            <person name="Batterham P."/>
            <person name="Batzoglou S."/>
            <person name="Begun D."/>
            <person name="Bhutkar A."/>
            <person name="Blanco E."/>
            <person name="Bosak S.A."/>
            <person name="Bradley R.K."/>
            <person name="Brand A.D."/>
            <person name="Brent M.R."/>
            <person name="Brooks A.N."/>
            <person name="Brown R.H."/>
            <person name="Butlin R.K."/>
            <person name="Caggese C."/>
            <person name="Calvi B.R."/>
            <person name="Bernardo de Carvalho A."/>
            <person name="Caspi A."/>
            <person name="Castrezana S."/>
            <person name="Celniker S.E."/>
            <person name="Chang J.L."/>
            <person name="Chapple C."/>
            <person name="Chatterji S."/>
            <person name="Chinwalla A."/>
            <person name="Civetta A."/>
            <person name="Clifton S.W."/>
            <person name="Comeron J.M."/>
            <person name="Costello J.C."/>
            <person name="Coyne J.A."/>
            <person name="Daub J."/>
            <person name="David R.G."/>
            <person name="Delcher A.L."/>
            <person name="Delehaunty K."/>
            <person name="Do C.B."/>
            <person name="Ebling H."/>
            <person name="Edwards K."/>
            <person name="Eickbush T."/>
            <person name="Evans J.D."/>
            <person name="Filipski A."/>
            <person name="Findeiss S."/>
            <person name="Freyhult E."/>
            <person name="Fulton L."/>
            <person name="Fulton R."/>
            <person name="Garcia A.C."/>
            <person name="Gardiner A."/>
            <person name="Garfield D.A."/>
            <person name="Garvin B.E."/>
            <person name="Gibson G."/>
            <person name="Gilbert D."/>
            <person name="Gnerre S."/>
            <person name="Godfrey J."/>
            <person name="Good R."/>
            <person name="Gotea V."/>
            <person name="Gravely B."/>
            <person name="Greenberg A.J."/>
            <person name="Griffiths-Jones S."/>
            <person name="Gross S."/>
            <person name="Guigo R."/>
            <person name="Gustafson E.A."/>
            <person name="Haerty W."/>
            <person name="Hahn M.W."/>
            <person name="Halligan D.L."/>
            <person name="Halpern A.L."/>
            <person name="Halter G.M."/>
            <person name="Han M.V."/>
            <person name="Heger A."/>
            <person name="Hillier L."/>
            <person name="Hinrichs A.S."/>
            <person name="Holmes I."/>
            <person name="Hoskins R.A."/>
            <person name="Hubisz M.J."/>
            <person name="Hultmark D."/>
            <person name="Huntley M.A."/>
            <person name="Jaffe D.B."/>
            <person name="Jagadeeshan S."/>
            <person name="Jeck W.R."/>
            <person name="Johnson J."/>
            <person name="Jones C.D."/>
            <person name="Jordan W.C."/>
            <person name="Karpen G.H."/>
            <person name="Kataoka E."/>
            <person name="Keightley P.D."/>
            <person name="Kheradpour P."/>
            <person name="Kirkness E.F."/>
            <person name="Koerich L.B."/>
            <person name="Kristiansen K."/>
            <person name="Kudrna D."/>
            <person name="Kulathinal R.J."/>
            <person name="Kumar S."/>
            <person name="Kwok R."/>
            <person name="Lander E."/>
            <person name="Langley C.H."/>
            <person name="Lapoint R."/>
            <person name="Lazzaro B.P."/>
            <person name="Lee S.J."/>
            <person name="Levesque L."/>
            <person name="Li R."/>
            <person name="Lin C.F."/>
            <person name="Lin M.F."/>
            <person name="Lindblad-Toh K."/>
            <person name="Llopart A."/>
            <person name="Long M."/>
            <person name="Low L."/>
            <person name="Lozovsky E."/>
            <person name="Lu J."/>
            <person name="Luo M."/>
            <person name="Machado C.A."/>
            <person name="Makalowski W."/>
            <person name="Marzo M."/>
            <person name="Matsuda M."/>
            <person name="Matzkin L."/>
            <person name="McAllister B."/>
            <person name="McBride C.S."/>
            <person name="McKernan B."/>
            <person name="McKernan K."/>
            <person name="Mendez-Lago M."/>
            <person name="Minx P."/>
            <person name="Mollenhauer M.U."/>
            <person name="Montooth K."/>
            <person name="Mount S.M."/>
            <person name="Mu X."/>
            <person name="Myers E."/>
            <person name="Negre B."/>
            <person name="Newfeld S."/>
            <person name="Nielsen R."/>
            <person name="Noor M.A."/>
            <person name="O'Grady P."/>
            <person name="Pachter L."/>
            <person name="Papaceit M."/>
            <person name="Parisi M.J."/>
            <person name="Parisi M."/>
            <person name="Parts L."/>
            <person name="Pedersen J.S."/>
            <person name="Pesole G."/>
            <person name="Phillippy A.M."/>
            <person name="Ponting C.P."/>
            <person name="Pop M."/>
            <person name="Porcelli D."/>
            <person name="Powell J.R."/>
            <person name="Prohaska S."/>
            <person name="Pruitt K."/>
            <person name="Puig M."/>
            <person name="Quesneville H."/>
            <person name="Ram K.R."/>
            <person name="Rand D."/>
            <person name="Rasmussen M.D."/>
            <person name="Reed L.K."/>
            <person name="Reenan R."/>
            <person name="Reily A."/>
            <person name="Remington K.A."/>
            <person name="Rieger T.T."/>
            <person name="Ritchie M.G."/>
            <person name="Robin C."/>
            <person name="Rogers Y.H."/>
            <person name="Rohde C."/>
            <person name="Rozas J."/>
            <person name="Rubenfield M.J."/>
            <person name="Ruiz A."/>
            <person name="Russo S."/>
            <person name="Salzberg S.L."/>
            <person name="Sanchez-Gracia A."/>
            <person name="Saranga D.J."/>
            <person name="Sato H."/>
            <person name="Schaeffer S.W."/>
            <person name="Schatz M.C."/>
            <person name="Schlenke T."/>
            <person name="Schwartz R."/>
            <person name="Segarra C."/>
            <person name="Singh R.S."/>
            <person name="Sirot L."/>
            <person name="Sirota M."/>
            <person name="Sisneros N.B."/>
            <person name="Smith C.D."/>
            <person name="Smith T.F."/>
            <person name="Spieth J."/>
            <person name="Stage D.E."/>
            <person name="Stark A."/>
            <person name="Stephan W."/>
            <person name="Strausberg R.L."/>
            <person name="Strempel S."/>
            <person name="Sturgill D."/>
            <person name="Sutton G."/>
            <person name="Sutton G.G."/>
            <person name="Tao W."/>
            <person name="Teichmann S."/>
            <person name="Tobari Y.N."/>
            <person name="Tomimura Y."/>
            <person name="Tsolas J.M."/>
            <person name="Valente V.L."/>
            <person name="Venter E."/>
            <person name="Venter J.C."/>
            <person name="Vicario S."/>
            <person name="Vieira F.G."/>
            <person name="Vilella A.J."/>
            <person name="Villasante A."/>
            <person name="Walenz B."/>
            <person name="Wang J."/>
            <person name="Wasserman M."/>
            <person name="Watts T."/>
            <person name="Wilson D."/>
            <person name="Wilson R.K."/>
            <person name="Wing R.A."/>
            <person name="Wolfner M.F."/>
            <person name="Wong A."/>
            <person name="Wong G.K."/>
            <person name="Wu C.I."/>
            <person name="Wu G."/>
            <person name="Yamamoto D."/>
            <person name="Yang H.P."/>
            <person name="Yang S.P."/>
            <person name="Yorke J.A."/>
            <person name="Yoshida K."/>
            <person name="Zdobnov E."/>
            <person name="Zhang P."/>
            <person name="Zhang Y."/>
            <person name="Zimin A.V."/>
            <person name="Baldwin J."/>
            <person name="Abdouelleil A."/>
            <person name="Abdulkadir J."/>
            <person name="Abebe A."/>
            <person name="Abera B."/>
            <person name="Abreu J."/>
            <person name="Acer S.C."/>
            <person name="Aftuck L."/>
            <person name="Alexander A."/>
            <person name="An P."/>
            <person name="Anderson E."/>
            <person name="Anderson S."/>
            <person name="Arachi H."/>
            <person name="Azer M."/>
            <person name="Bachantsang P."/>
            <person name="Barry A."/>
            <person name="Bayul T."/>
            <person name="Berlin A."/>
            <person name="Bessette D."/>
            <person name="Bloom T."/>
            <person name="Blye J."/>
            <person name="Boguslavskiy L."/>
            <person name="Bonnet C."/>
            <person name="Boukhgalter B."/>
            <person name="Bourzgui I."/>
            <person name="Brown A."/>
            <person name="Cahill P."/>
            <person name="Channer S."/>
            <person name="Cheshatsang Y."/>
            <person name="Chuda L."/>
            <person name="Citroen M."/>
            <person name="Collymore A."/>
            <person name="Cooke P."/>
            <person name="Costello M."/>
            <person name="D'Aco K."/>
            <person name="Daza R."/>
            <person name="De Haan G."/>
            <person name="DeGray S."/>
            <person name="DeMaso C."/>
            <person name="Dhargay N."/>
            <person name="Dooley K."/>
            <person name="Dooley E."/>
            <person name="Doricent M."/>
            <person name="Dorje P."/>
            <person name="Dorjee K."/>
            <person name="Dupes A."/>
            <person name="Elong R."/>
            <person name="Falk J."/>
            <person name="Farina A."/>
            <person name="Faro S."/>
            <person name="Ferguson D."/>
            <person name="Fisher S."/>
            <person name="Foley C.D."/>
            <person name="Franke A."/>
            <person name="Friedrich D."/>
            <person name="Gadbois L."/>
            <person name="Gearin G."/>
            <person name="Gearin C.R."/>
            <person name="Giannoukos G."/>
            <person name="Goode T."/>
            <person name="Graham J."/>
            <person name="Grandbois E."/>
            <person name="Grewal S."/>
            <person name="Gyaltsen K."/>
            <person name="Hafez N."/>
            <person name="Hagos B."/>
            <person name="Hall J."/>
            <person name="Henson C."/>
            <person name="Hollinger A."/>
            <person name="Honan T."/>
            <person name="Huard M.D."/>
            <person name="Hughes L."/>
            <person name="Hurhula B."/>
            <person name="Husby M.E."/>
            <person name="Kamat A."/>
            <person name="Kanga B."/>
            <person name="Kashin S."/>
            <person name="Khazanovich D."/>
            <person name="Kisner P."/>
            <person name="Lance K."/>
            <person name="Lara M."/>
            <person name="Lee W."/>
            <person name="Lennon N."/>
            <person name="Letendre F."/>
            <person name="LeVine R."/>
            <person name="Lipovsky A."/>
            <person name="Liu X."/>
            <person name="Liu J."/>
            <person name="Liu S."/>
            <person name="Lokyitsang T."/>
            <person name="Lokyitsang Y."/>
            <person name="Lubonja R."/>
            <person name="Lui A."/>
            <person name="MacDonald P."/>
            <person name="Magnisalis V."/>
            <person name="Maru K."/>
            <person name="Matthews C."/>
            <person name="McCusker W."/>
            <person name="McDonough S."/>
            <person name="Mehta T."/>
            <person name="Meldrim J."/>
            <person name="Meneus L."/>
            <person name="Mihai O."/>
            <person name="Mihalev A."/>
            <person name="Mihova T."/>
            <person name="Mittelman R."/>
            <person name="Mlenga V."/>
            <person name="Montmayeur A."/>
            <person name="Mulrain L."/>
            <person name="Navidi A."/>
            <person name="Naylor J."/>
            <person name="Negash T."/>
            <person name="Nguyen T."/>
            <person name="Nguyen N."/>
            <person name="Nicol R."/>
            <person name="Norbu C."/>
            <person name="Norbu N."/>
            <person name="Novod N."/>
            <person name="O'Neill B."/>
            <person name="Osman S."/>
            <person name="Markiewicz E."/>
            <person name="Oyono O.L."/>
            <person name="Patti C."/>
            <person name="Phunkhang P."/>
            <person name="Pierre F."/>
            <person name="Priest M."/>
            <person name="Raghuraman S."/>
            <person name="Rege F."/>
            <person name="Reyes R."/>
            <person name="Rise C."/>
            <person name="Rogov P."/>
            <person name="Ross K."/>
            <person name="Ryan E."/>
            <person name="Settipalli S."/>
            <person name="Shea T."/>
            <person name="Sherpa N."/>
            <person name="Shi L."/>
            <person name="Shih D."/>
            <person name="Sparrow T."/>
            <person name="Spaulding J."/>
            <person name="Stalker J."/>
            <person name="Stange-Thomann N."/>
            <person name="Stavropoulos S."/>
            <person name="Stone C."/>
            <person name="Strader C."/>
            <person name="Tesfaye S."/>
            <person name="Thomson T."/>
            <person name="Thoulutsang Y."/>
            <person name="Thoulutsang D."/>
            <person name="Topham K."/>
            <person name="Topping I."/>
            <person name="Tsamla T."/>
            <person name="Vassiliev H."/>
            <person name="Vo A."/>
            <person name="Wangchuk T."/>
            <person name="Wangdi T."/>
            <person name="Weiand M."/>
            <person name="Wilkinson J."/>
            <person name="Wilson A."/>
            <person name="Yadav S."/>
            <person name="Young G."/>
            <person name="Yu Q."/>
            <person name="Zembek L."/>
            <person name="Zhong D."/>
            <person name="Zimmer A."/>
            <person name="Zwirko Z."/>
            <person name="Jaffe D.B."/>
            <person name="Alvarez P."/>
            <person name="Brockman W."/>
            <person name="Butler J."/>
            <person name="Chin C."/>
            <person name="Gnerre S."/>
            <person name="Grabherr M."/>
            <person name="Kleber M."/>
            <person name="Mauceli E."/>
            <person name="MacCallum I."/>
        </authorList>
    </citation>
    <scope>NUCLEOTIDE SEQUENCE [LARGE SCALE GENOMIC DNA]</scope>
    <source>
        <strain evidence="3">Tucson 14024-0371.13</strain>
    </source>
</reference>
<dbReference type="InParanoid" id="A0A0P8XT44"/>
<evidence type="ECO:0008006" key="4">
    <source>
        <dbReference type="Google" id="ProtNLM"/>
    </source>
</evidence>
<sequence length="163" mass="19187">MNKCQFVGISIWILFVPKLSDSASYINFTRCEMKLIGRGMSSFFMIGQLYQIPVENVDISVAVYKKSNGYRPFLFNQTFDYCYYMRNPKAYLLVYTLHKVFISSSNVNHTCPYDHDIIIDNFVYIKSDLMELPIPNGDYMFKIEIITYKIWRGHISIYITKDS</sequence>
<dbReference type="InterPro" id="IPR010512">
    <property type="entry name" value="DUF1091"/>
</dbReference>
<evidence type="ECO:0000313" key="2">
    <source>
        <dbReference type="EMBL" id="KPU77898.1"/>
    </source>
</evidence>
<dbReference type="PANTHER" id="PTHR20898:SF0">
    <property type="entry name" value="DAEDALUS ON 3-RELATED"/>
    <property type="match status" value="1"/>
</dbReference>
<dbReference type="KEGG" id="dan:26513897"/>
<gene>
    <name evidence="2" type="primary">Dana\GF26488</name>
    <name evidence="2" type="ORF">GF26488</name>
</gene>
<evidence type="ECO:0000256" key="1">
    <source>
        <dbReference type="SAM" id="SignalP"/>
    </source>
</evidence>
<accession>A0A0P8XT44</accession>
<evidence type="ECO:0000313" key="3">
    <source>
        <dbReference type="Proteomes" id="UP000007801"/>
    </source>
</evidence>
<keyword evidence="1" id="KW-0732">Signal</keyword>
<dbReference type="EMBL" id="CH902618">
    <property type="protein sequence ID" value="KPU77898.1"/>
    <property type="molecule type" value="Genomic_DNA"/>
</dbReference>
<dbReference type="AlphaFoldDB" id="A0A0P8XT44"/>
<organism evidence="2 3">
    <name type="scientific">Drosophila ananassae</name>
    <name type="common">Fruit fly</name>
    <dbReference type="NCBI Taxonomy" id="7217"/>
    <lineage>
        <taxon>Eukaryota</taxon>
        <taxon>Metazoa</taxon>
        <taxon>Ecdysozoa</taxon>
        <taxon>Arthropoda</taxon>
        <taxon>Hexapoda</taxon>
        <taxon>Insecta</taxon>
        <taxon>Pterygota</taxon>
        <taxon>Neoptera</taxon>
        <taxon>Endopterygota</taxon>
        <taxon>Diptera</taxon>
        <taxon>Brachycera</taxon>
        <taxon>Muscomorpha</taxon>
        <taxon>Ephydroidea</taxon>
        <taxon>Drosophilidae</taxon>
        <taxon>Drosophila</taxon>
        <taxon>Sophophora</taxon>
    </lineage>
</organism>
<dbReference type="Pfam" id="PF06477">
    <property type="entry name" value="DUF1091"/>
    <property type="match status" value="1"/>
</dbReference>